<comment type="caution">
    <text evidence="6">The sequence shown here is derived from an EMBL/GenBank/DDBJ whole genome shotgun (WGS) entry which is preliminary data.</text>
</comment>
<dbReference type="GO" id="GO:0005198">
    <property type="term" value="F:structural molecule activity"/>
    <property type="evidence" value="ECO:0007669"/>
    <property type="project" value="InterPro"/>
</dbReference>
<accession>A0AA40JDX0</accession>
<gene>
    <name evidence="6" type="primary">flgL</name>
    <name evidence="6" type="ORF">Y036_4951</name>
</gene>
<sequence>MRITSNQYHSIMAQVNRQATAGLMDTQIRMATEKRILRPSDDPTGAVRLAMLVQADAMLDQYRATGAMLNSRLQHSERVMSGIVDQLQNEAVKHLGFAMDGSRSPEDLSAYAQVLASVRDTLLQSANTRDSSGNYLFSGTAITTAPIRFDPAAPVGSRYTFEGNLEKQTAVVGDGVTEVANESLAEMADGLNALDEAIAKMSEPNANPNDPAYRDVLGRATDTIESVLASVNVKIGRMGSTQARLQMLDELHESAQIVGNQAALDVGKISPEEVFTDYQSYMVALQASQKLYAEVTQLTLLNVL</sequence>
<dbReference type="GO" id="GO:0005576">
    <property type="term" value="C:extracellular region"/>
    <property type="evidence" value="ECO:0007669"/>
    <property type="project" value="UniProtKB-SubCell"/>
</dbReference>
<proteinExistence type="inferred from homology"/>
<dbReference type="Pfam" id="PF00669">
    <property type="entry name" value="Flagellin_N"/>
    <property type="match status" value="1"/>
</dbReference>
<keyword evidence="6" id="KW-0282">Flagellum</keyword>
<dbReference type="Proteomes" id="UP000030475">
    <property type="component" value="Unassembled WGS sequence"/>
</dbReference>
<dbReference type="GO" id="GO:0009288">
    <property type="term" value="C:bacterial-type flagellum"/>
    <property type="evidence" value="ECO:0007669"/>
    <property type="project" value="UniProtKB-SubCell"/>
</dbReference>
<dbReference type="AlphaFoldDB" id="A0AA40JDX0"/>
<comment type="subcellular location">
    <subcellularLocation>
        <location evidence="1">Bacterial flagellum</location>
    </subcellularLocation>
    <subcellularLocation>
        <location evidence="2">Secreted</location>
    </subcellularLocation>
</comment>
<dbReference type="PANTHER" id="PTHR42792:SF1">
    <property type="entry name" value="FLAGELLAR HOOK-ASSOCIATED PROTEIN 3"/>
    <property type="match status" value="1"/>
</dbReference>
<evidence type="ECO:0000256" key="1">
    <source>
        <dbReference type="ARBA" id="ARBA00004365"/>
    </source>
</evidence>
<organism evidence="6 7">
    <name type="scientific">Burkholderia pseudomallei</name>
    <name type="common">Pseudomonas pseudomallei</name>
    <dbReference type="NCBI Taxonomy" id="28450"/>
    <lineage>
        <taxon>Bacteria</taxon>
        <taxon>Pseudomonadati</taxon>
        <taxon>Pseudomonadota</taxon>
        <taxon>Betaproteobacteria</taxon>
        <taxon>Burkholderiales</taxon>
        <taxon>Burkholderiaceae</taxon>
        <taxon>Burkholderia</taxon>
        <taxon>pseudomallei group</taxon>
    </lineage>
</organism>
<protein>
    <submittedName>
        <fullName evidence="6">Flagellar hook-associated protein 3</fullName>
    </submittedName>
</protein>
<comment type="similarity">
    <text evidence="3">Belongs to the bacterial flagellin family.</text>
</comment>
<keyword evidence="4" id="KW-0975">Bacterial flagellum</keyword>
<name>A0AA40JDX0_BURPE</name>
<reference evidence="6 7" key="1">
    <citation type="submission" date="2014-08" db="EMBL/GenBank/DDBJ databases">
        <authorList>
            <person name="Bunnell A."/>
            <person name="Chain P.S."/>
            <person name="Chertkov O."/>
            <person name="Currie B.J."/>
            <person name="Daligault H.E."/>
            <person name="Davenport K.W."/>
            <person name="Davis C."/>
            <person name="Gleasner C.D."/>
            <person name="Johnson S.L."/>
            <person name="Kaestli M."/>
            <person name="Koren S."/>
            <person name="Kunde Y.A."/>
            <person name="Mayo M."/>
            <person name="McMurry K.K."/>
            <person name="Price E.P."/>
            <person name="Reitenga K.G."/>
            <person name="Robison R."/>
            <person name="Rosovitz M.J."/>
            <person name="Sarovich D.S."/>
            <person name="Teshima H."/>
        </authorList>
    </citation>
    <scope>NUCLEOTIDE SEQUENCE [LARGE SCALE GENOMIC DNA]</scope>
    <source>
        <strain evidence="6 7">MSHR44</strain>
    </source>
</reference>
<dbReference type="Gene3D" id="1.20.1330.10">
    <property type="entry name" value="f41 fragment of flagellin, N-terminal domain"/>
    <property type="match status" value="1"/>
</dbReference>
<dbReference type="InterPro" id="IPR001029">
    <property type="entry name" value="Flagellin_N"/>
</dbReference>
<evidence type="ECO:0000256" key="3">
    <source>
        <dbReference type="ARBA" id="ARBA00005709"/>
    </source>
</evidence>
<dbReference type="EMBL" id="JQIM01000009">
    <property type="protein sequence ID" value="KGX10609.1"/>
    <property type="molecule type" value="Genomic_DNA"/>
</dbReference>
<keyword evidence="6" id="KW-0966">Cell projection</keyword>
<evidence type="ECO:0000313" key="6">
    <source>
        <dbReference type="EMBL" id="KGX10609.1"/>
    </source>
</evidence>
<evidence type="ECO:0000259" key="5">
    <source>
        <dbReference type="Pfam" id="PF00669"/>
    </source>
</evidence>
<evidence type="ECO:0000256" key="2">
    <source>
        <dbReference type="ARBA" id="ARBA00004613"/>
    </source>
</evidence>
<dbReference type="RefSeq" id="WP_038739739.1">
    <property type="nucleotide sequence ID" value="NZ_KN323089.1"/>
</dbReference>
<dbReference type="PANTHER" id="PTHR42792">
    <property type="entry name" value="FLAGELLIN"/>
    <property type="match status" value="1"/>
</dbReference>
<keyword evidence="6" id="KW-0969">Cilium</keyword>
<dbReference type="SUPFAM" id="SSF64518">
    <property type="entry name" value="Phase 1 flagellin"/>
    <property type="match status" value="1"/>
</dbReference>
<feature type="domain" description="Flagellin N-terminal" evidence="5">
    <location>
        <begin position="3"/>
        <end position="140"/>
    </location>
</feature>
<evidence type="ECO:0000313" key="7">
    <source>
        <dbReference type="Proteomes" id="UP000030475"/>
    </source>
</evidence>
<evidence type="ECO:0000256" key="4">
    <source>
        <dbReference type="ARBA" id="ARBA00023143"/>
    </source>
</evidence>
<dbReference type="InterPro" id="IPR001492">
    <property type="entry name" value="Flagellin"/>
</dbReference>